<protein>
    <submittedName>
        <fullName evidence="1">Uncharacterized protein</fullName>
    </submittedName>
</protein>
<dbReference type="AlphaFoldDB" id="A0AAV4C8L2"/>
<dbReference type="EMBL" id="BLXT01005881">
    <property type="protein sequence ID" value="GFO27044.1"/>
    <property type="molecule type" value="Genomic_DNA"/>
</dbReference>
<name>A0AAV4C8L2_9GAST</name>
<dbReference type="Proteomes" id="UP000735302">
    <property type="component" value="Unassembled WGS sequence"/>
</dbReference>
<organism evidence="1 2">
    <name type="scientific">Plakobranchus ocellatus</name>
    <dbReference type="NCBI Taxonomy" id="259542"/>
    <lineage>
        <taxon>Eukaryota</taxon>
        <taxon>Metazoa</taxon>
        <taxon>Spiralia</taxon>
        <taxon>Lophotrochozoa</taxon>
        <taxon>Mollusca</taxon>
        <taxon>Gastropoda</taxon>
        <taxon>Heterobranchia</taxon>
        <taxon>Euthyneura</taxon>
        <taxon>Panpulmonata</taxon>
        <taxon>Sacoglossa</taxon>
        <taxon>Placobranchoidea</taxon>
        <taxon>Plakobranchidae</taxon>
        <taxon>Plakobranchus</taxon>
    </lineage>
</organism>
<sequence length="123" mass="13920">MTADEFQQHMWILKQPVRQRQSLQKKKDPACQSEKSLGYLKTVKSLFVFPWHFRIKHHLHINSCASDVLAPAAAAPSDVVSVLHQNGSGYLTVTIIRGECQLHLAENPEKIGSHDCSQEMSER</sequence>
<evidence type="ECO:0000313" key="2">
    <source>
        <dbReference type="Proteomes" id="UP000735302"/>
    </source>
</evidence>
<proteinExistence type="predicted"/>
<keyword evidence="2" id="KW-1185">Reference proteome</keyword>
<accession>A0AAV4C8L2</accession>
<reference evidence="1 2" key="1">
    <citation type="journal article" date="2021" name="Elife">
        <title>Chloroplast acquisition without the gene transfer in kleptoplastic sea slugs, Plakobranchus ocellatus.</title>
        <authorList>
            <person name="Maeda T."/>
            <person name="Takahashi S."/>
            <person name="Yoshida T."/>
            <person name="Shimamura S."/>
            <person name="Takaki Y."/>
            <person name="Nagai Y."/>
            <person name="Toyoda A."/>
            <person name="Suzuki Y."/>
            <person name="Arimoto A."/>
            <person name="Ishii H."/>
            <person name="Satoh N."/>
            <person name="Nishiyama T."/>
            <person name="Hasebe M."/>
            <person name="Maruyama T."/>
            <person name="Minagawa J."/>
            <person name="Obokata J."/>
            <person name="Shigenobu S."/>
        </authorList>
    </citation>
    <scope>NUCLEOTIDE SEQUENCE [LARGE SCALE GENOMIC DNA]</scope>
</reference>
<comment type="caution">
    <text evidence="1">The sequence shown here is derived from an EMBL/GenBank/DDBJ whole genome shotgun (WGS) entry which is preliminary data.</text>
</comment>
<gene>
    <name evidence="1" type="ORF">PoB_005354900</name>
</gene>
<evidence type="ECO:0000313" key="1">
    <source>
        <dbReference type="EMBL" id="GFO27044.1"/>
    </source>
</evidence>